<dbReference type="Pfam" id="PF19560">
    <property type="entry name" value="DUF6082"/>
    <property type="match status" value="1"/>
</dbReference>
<protein>
    <recommendedName>
        <fullName evidence="4">DUF4760 domain-containing protein</fullName>
    </recommendedName>
</protein>
<gene>
    <name evidence="2" type="ORF">GCM10010361_14050</name>
</gene>
<dbReference type="EMBL" id="BAAABY010000009">
    <property type="protein sequence ID" value="GAA0451155.1"/>
    <property type="molecule type" value="Genomic_DNA"/>
</dbReference>
<evidence type="ECO:0000313" key="3">
    <source>
        <dbReference type="Proteomes" id="UP001500909"/>
    </source>
</evidence>
<keyword evidence="1" id="KW-0812">Transmembrane</keyword>
<accession>A0ABN0ZKN5</accession>
<dbReference type="Proteomes" id="UP001500909">
    <property type="component" value="Unassembled WGS sequence"/>
</dbReference>
<evidence type="ECO:0000313" key="2">
    <source>
        <dbReference type="EMBL" id="GAA0451155.1"/>
    </source>
</evidence>
<feature type="transmembrane region" description="Helical" evidence="1">
    <location>
        <begin position="66"/>
        <end position="88"/>
    </location>
</feature>
<dbReference type="InterPro" id="IPR045728">
    <property type="entry name" value="DUF6082"/>
</dbReference>
<reference evidence="2 3" key="1">
    <citation type="journal article" date="2019" name="Int. J. Syst. Evol. Microbiol.">
        <title>The Global Catalogue of Microorganisms (GCM) 10K type strain sequencing project: providing services to taxonomists for standard genome sequencing and annotation.</title>
        <authorList>
            <consortium name="The Broad Institute Genomics Platform"/>
            <consortium name="The Broad Institute Genome Sequencing Center for Infectious Disease"/>
            <person name="Wu L."/>
            <person name="Ma J."/>
        </authorList>
    </citation>
    <scope>NUCLEOTIDE SEQUENCE [LARGE SCALE GENOMIC DNA]</scope>
    <source>
        <strain evidence="2 3">JCM 4805</strain>
    </source>
</reference>
<evidence type="ECO:0008006" key="4">
    <source>
        <dbReference type="Google" id="ProtNLM"/>
    </source>
</evidence>
<keyword evidence="3" id="KW-1185">Reference proteome</keyword>
<feature type="transmembrane region" description="Helical" evidence="1">
    <location>
        <begin position="25"/>
        <end position="46"/>
    </location>
</feature>
<sequence>MGVIDLILRHRSATAASAARRVGRILGLVAVAAAALAVVLLSPLALDDIANPGGADWNKLSDIGAAYGFTSAIVSALALAGVAVSLIVQNRQARAEQVQGIRSYYLELVRLELDDMELYQPVWGHSDIADPHEQKRHVYADLLMNYAWMGFEIGTIRERLLRDMLAGMFTGEAGRHYWIRAHASWIASSSASRVGRRFLAIVNEEHARAVAAGPPIRSNVVSGPPPPAAPVTGTSRAGRTSAGALIGLAAGLVLGSFLRGRR</sequence>
<organism evidence="2 3">
    <name type="scientific">Streptomyces olivaceiscleroticus</name>
    <dbReference type="NCBI Taxonomy" id="68245"/>
    <lineage>
        <taxon>Bacteria</taxon>
        <taxon>Bacillati</taxon>
        <taxon>Actinomycetota</taxon>
        <taxon>Actinomycetes</taxon>
        <taxon>Kitasatosporales</taxon>
        <taxon>Streptomycetaceae</taxon>
        <taxon>Streptomyces</taxon>
    </lineage>
</organism>
<comment type="caution">
    <text evidence="2">The sequence shown here is derived from an EMBL/GenBank/DDBJ whole genome shotgun (WGS) entry which is preliminary data.</text>
</comment>
<name>A0ABN0ZKN5_9ACTN</name>
<keyword evidence="1" id="KW-0472">Membrane</keyword>
<keyword evidence="1" id="KW-1133">Transmembrane helix</keyword>
<evidence type="ECO:0000256" key="1">
    <source>
        <dbReference type="SAM" id="Phobius"/>
    </source>
</evidence>
<proteinExistence type="predicted"/>